<comment type="caution">
    <text evidence="2">The sequence shown here is derived from an EMBL/GenBank/DDBJ whole genome shotgun (WGS) entry which is preliminary data.</text>
</comment>
<protein>
    <submittedName>
        <fullName evidence="2">PiggyBac transposable element-derived protein 1</fullName>
    </submittedName>
</protein>
<evidence type="ECO:0000259" key="1">
    <source>
        <dbReference type="Pfam" id="PF13843"/>
    </source>
</evidence>
<accession>A0A4C1UA77</accession>
<evidence type="ECO:0000313" key="2">
    <source>
        <dbReference type="EMBL" id="GBP23219.1"/>
    </source>
</evidence>
<keyword evidence="3" id="KW-1185">Reference proteome</keyword>
<feature type="domain" description="PiggyBac transposable element-derived protein" evidence="1">
    <location>
        <begin position="2"/>
        <end position="210"/>
    </location>
</feature>
<dbReference type="Pfam" id="PF13843">
    <property type="entry name" value="DDE_Tnp_1_7"/>
    <property type="match status" value="1"/>
</dbReference>
<dbReference type="PANTHER" id="PTHR47272">
    <property type="entry name" value="DDE_TNP_1_7 DOMAIN-CONTAINING PROTEIN"/>
    <property type="match status" value="1"/>
</dbReference>
<dbReference type="OrthoDB" id="122438at2759"/>
<organism evidence="2 3">
    <name type="scientific">Eumeta variegata</name>
    <name type="common">Bagworm moth</name>
    <name type="synonym">Eumeta japonica</name>
    <dbReference type="NCBI Taxonomy" id="151549"/>
    <lineage>
        <taxon>Eukaryota</taxon>
        <taxon>Metazoa</taxon>
        <taxon>Ecdysozoa</taxon>
        <taxon>Arthropoda</taxon>
        <taxon>Hexapoda</taxon>
        <taxon>Insecta</taxon>
        <taxon>Pterygota</taxon>
        <taxon>Neoptera</taxon>
        <taxon>Endopterygota</taxon>
        <taxon>Lepidoptera</taxon>
        <taxon>Glossata</taxon>
        <taxon>Ditrysia</taxon>
        <taxon>Tineoidea</taxon>
        <taxon>Psychidae</taxon>
        <taxon>Oiketicinae</taxon>
        <taxon>Eumeta</taxon>
    </lineage>
</organism>
<reference evidence="2 3" key="1">
    <citation type="journal article" date="2019" name="Commun. Biol.">
        <title>The bagworm genome reveals a unique fibroin gene that provides high tensile strength.</title>
        <authorList>
            <person name="Kono N."/>
            <person name="Nakamura H."/>
            <person name="Ohtoshi R."/>
            <person name="Tomita M."/>
            <person name="Numata K."/>
            <person name="Arakawa K."/>
        </authorList>
    </citation>
    <scope>NUCLEOTIDE SEQUENCE [LARGE SCALE GENOMIC DNA]</scope>
</reference>
<dbReference type="EMBL" id="BGZK01000148">
    <property type="protein sequence ID" value="GBP23219.1"/>
    <property type="molecule type" value="Genomic_DNA"/>
</dbReference>
<dbReference type="InterPro" id="IPR029526">
    <property type="entry name" value="PGBD"/>
</dbReference>
<evidence type="ECO:0000313" key="3">
    <source>
        <dbReference type="Proteomes" id="UP000299102"/>
    </source>
</evidence>
<dbReference type="Proteomes" id="UP000299102">
    <property type="component" value="Unassembled WGS sequence"/>
</dbReference>
<dbReference type="STRING" id="151549.A0A4C1UA77"/>
<proteinExistence type="predicted"/>
<dbReference type="AlphaFoldDB" id="A0A4C1UA77"/>
<sequence>MEEHLCVDEQICSTKALNTLKRYKPHKWGYKVFILSGVSGFAYKTEIETGQENVVLQDEPDSGASSNVVMRLARIILRQQKFMLYFDNYFTSFHLLEYLAKVGILSLGTVRRNRITDCKLLSEKIIMKKERGYSEEYVADVNGIDISTVAWKDSKIINLPSTFAGQKSETDIRKWDKQNSKYMNIKRPNVVGEYNRYMGGVDLLEHHGHLQDTFAKQTMDHAPVLSLFGSHNSQCMNILQKGC</sequence>
<name>A0A4C1UA77_EUMVA</name>
<gene>
    <name evidence="2" type="primary">PGBD1</name>
    <name evidence="2" type="ORF">EVAR_82384_1</name>
</gene>